<proteinExistence type="predicted"/>
<evidence type="ECO:0000313" key="3">
    <source>
        <dbReference type="Proteomes" id="UP000558089"/>
    </source>
</evidence>
<dbReference type="EMBL" id="WYET01000001">
    <property type="protein sequence ID" value="NVN17109.1"/>
    <property type="molecule type" value="Genomic_DNA"/>
</dbReference>
<sequence length="318" mass="36863">MTYTILTLTIIGIVLLFWLNNLIKNCFSRSFCILKNRKSKSIETKEASIISVKTIKKGKKPLLELLVLFENFSGSHIHRKIRVWDSKPHLHRFEQDKSIPVGLNIARKPKDPIFLSQEVCRFSFVFVLICILKILLYVIGSYILISVALEKIFSSPEEYEFVLRTSQTWQIGLILIGVSVLLYLLLQRIGVLVNGKTNEQNWNLLYYGVGTTANIIDYKNTEPFIKNDKTIQFSYAFKTPLGKRFEGFDKKIIDDADVDSLLESDLLDIMYLPNNPEVSRIKENLESQDFVHFLNRLFMIAVFIFSVVFVFSFYKTVF</sequence>
<reference evidence="2 3" key="1">
    <citation type="submission" date="2020-01" db="EMBL/GenBank/DDBJ databases">
        <title>Draft Genome Analysis of Muricauda sp. HICW Isolated from coastal seawater of PR China.</title>
        <authorList>
            <person name="Chen M.-X."/>
        </authorList>
    </citation>
    <scope>NUCLEOTIDE SEQUENCE [LARGE SCALE GENOMIC DNA]</scope>
    <source>
        <strain evidence="2 3">HICW</strain>
    </source>
</reference>
<feature type="transmembrane region" description="Helical" evidence="1">
    <location>
        <begin position="293"/>
        <end position="314"/>
    </location>
</feature>
<dbReference type="AlphaFoldDB" id="A0A850NB13"/>
<organism evidence="2 3">
    <name type="scientific">Flagellimonas chongwuensis</name>
    <dbReference type="NCBI Taxonomy" id="2697365"/>
    <lineage>
        <taxon>Bacteria</taxon>
        <taxon>Pseudomonadati</taxon>
        <taxon>Bacteroidota</taxon>
        <taxon>Flavobacteriia</taxon>
        <taxon>Flavobacteriales</taxon>
        <taxon>Flavobacteriaceae</taxon>
        <taxon>Flagellimonas</taxon>
    </lineage>
</organism>
<dbReference type="Proteomes" id="UP000558089">
    <property type="component" value="Unassembled WGS sequence"/>
</dbReference>
<comment type="caution">
    <text evidence="2">The sequence shown here is derived from an EMBL/GenBank/DDBJ whole genome shotgun (WGS) entry which is preliminary data.</text>
</comment>
<keyword evidence="1" id="KW-1133">Transmembrane helix</keyword>
<evidence type="ECO:0008006" key="4">
    <source>
        <dbReference type="Google" id="ProtNLM"/>
    </source>
</evidence>
<keyword evidence="3" id="KW-1185">Reference proteome</keyword>
<feature type="transmembrane region" description="Helical" evidence="1">
    <location>
        <begin position="169"/>
        <end position="186"/>
    </location>
</feature>
<feature type="transmembrane region" description="Helical" evidence="1">
    <location>
        <begin position="124"/>
        <end position="149"/>
    </location>
</feature>
<feature type="transmembrane region" description="Helical" evidence="1">
    <location>
        <begin position="6"/>
        <end position="23"/>
    </location>
</feature>
<keyword evidence="1" id="KW-0472">Membrane</keyword>
<name>A0A850NB13_9FLAO</name>
<dbReference type="RefSeq" id="WP_176619095.1">
    <property type="nucleotide sequence ID" value="NZ_WYET01000001.1"/>
</dbReference>
<keyword evidence="1" id="KW-0812">Transmembrane</keyword>
<evidence type="ECO:0000313" key="2">
    <source>
        <dbReference type="EMBL" id="NVN17109.1"/>
    </source>
</evidence>
<accession>A0A850NB13</accession>
<gene>
    <name evidence="2" type="ORF">GUA46_02050</name>
</gene>
<evidence type="ECO:0000256" key="1">
    <source>
        <dbReference type="SAM" id="Phobius"/>
    </source>
</evidence>
<protein>
    <recommendedName>
        <fullName evidence="4">DUF3592 domain-containing protein</fullName>
    </recommendedName>
</protein>